<dbReference type="RefSeq" id="WP_205121339.1">
    <property type="nucleotide sequence ID" value="NZ_JAFBCM010000001.1"/>
</dbReference>
<evidence type="ECO:0008006" key="3">
    <source>
        <dbReference type="Google" id="ProtNLM"/>
    </source>
</evidence>
<name>A0ABV7YIU7_9ACTN</name>
<evidence type="ECO:0000313" key="2">
    <source>
        <dbReference type="Proteomes" id="UP001595699"/>
    </source>
</evidence>
<gene>
    <name evidence="1" type="ORF">ACFOUW_30875</name>
</gene>
<evidence type="ECO:0000313" key="1">
    <source>
        <dbReference type="EMBL" id="MFC3765275.1"/>
    </source>
</evidence>
<protein>
    <recommendedName>
        <fullName evidence="3">Asp23/Gls24 family envelope stress response protein</fullName>
    </recommendedName>
</protein>
<organism evidence="1 2">
    <name type="scientific">Tenggerimyces flavus</name>
    <dbReference type="NCBI Taxonomy" id="1708749"/>
    <lineage>
        <taxon>Bacteria</taxon>
        <taxon>Bacillati</taxon>
        <taxon>Actinomycetota</taxon>
        <taxon>Actinomycetes</taxon>
        <taxon>Propionibacteriales</taxon>
        <taxon>Nocardioidaceae</taxon>
        <taxon>Tenggerimyces</taxon>
    </lineage>
</organism>
<comment type="caution">
    <text evidence="1">The sequence shown here is derived from an EMBL/GenBank/DDBJ whole genome shotgun (WGS) entry which is preliminary data.</text>
</comment>
<accession>A0ABV7YIU7</accession>
<dbReference type="EMBL" id="JBHRZH010000037">
    <property type="protein sequence ID" value="MFC3765275.1"/>
    <property type="molecule type" value="Genomic_DNA"/>
</dbReference>
<reference evidence="2" key="1">
    <citation type="journal article" date="2019" name="Int. J. Syst. Evol. Microbiol.">
        <title>The Global Catalogue of Microorganisms (GCM) 10K type strain sequencing project: providing services to taxonomists for standard genome sequencing and annotation.</title>
        <authorList>
            <consortium name="The Broad Institute Genomics Platform"/>
            <consortium name="The Broad Institute Genome Sequencing Center for Infectious Disease"/>
            <person name="Wu L."/>
            <person name="Ma J."/>
        </authorList>
    </citation>
    <scope>NUCLEOTIDE SEQUENCE [LARGE SCALE GENOMIC DNA]</scope>
    <source>
        <strain evidence="2">CGMCC 4.7241</strain>
    </source>
</reference>
<dbReference type="Proteomes" id="UP001595699">
    <property type="component" value="Unassembled WGS sequence"/>
</dbReference>
<keyword evidence="2" id="KW-1185">Reference proteome</keyword>
<sequence length="123" mass="13104">MPGRTPWLFDACDDLWPADVVAQAARAVPGVARLRPGVKSMLTQFALNTWQRALGGTPPDVTGVELRSRSARQVARVDVRIVVRAGHQAASVGQAVHDAIAAVVASEPQPVDIAVHIVELEAR</sequence>
<proteinExistence type="predicted"/>